<evidence type="ECO:0000256" key="2">
    <source>
        <dbReference type="HAMAP-Rule" id="MF_01212"/>
    </source>
</evidence>
<accession>A0A974BHX7</accession>
<dbReference type="NCBIfam" id="NF002327">
    <property type="entry name" value="PRK01286.1-2"/>
    <property type="match status" value="1"/>
</dbReference>
<sequence length="338" mass="39789">MVNIRERYEQFEIDYLSPHAAKSRFSKGRKVPEESCEIRTEYQRDRDRIIHSKSFRRLKHKTQVFLSPEGDHYRTRLTHTLEVSQISRTIARSLNLNEDLTEAIALGHDLGHTPFGHTGEKILNEICEEGFKHNEQSLRVVEFLELRNGNRGLNLTFEVRDGILNHPLSYNPSTLEGQIVSISDRIAYINHDIDDALRADIIKSGQMPDIFFKTLGYTHGQRINTMITDVIKSSMDKNKITMSEEIAHYTKELRDFLFKNVYYNKTAKSEEDKTKFIIEKIFEYYTKNFELLPDFYLQIYNENNLAKNVIIKDYIAGMTDRYAMKVFEDLYIPKPWRQ</sequence>
<dbReference type="EMBL" id="JACBNQ010000003">
    <property type="protein sequence ID" value="NYB73488.1"/>
    <property type="molecule type" value="Genomic_DNA"/>
</dbReference>
<dbReference type="PANTHER" id="PTHR35795">
    <property type="entry name" value="SLR1885 PROTEIN"/>
    <property type="match status" value="1"/>
</dbReference>
<comment type="caution">
    <text evidence="4">The sequence shown here is derived from an EMBL/GenBank/DDBJ whole genome shotgun (WGS) entry which is preliminary data.</text>
</comment>
<dbReference type="Gene3D" id="1.10.3210.10">
    <property type="entry name" value="Hypothetical protein af1432"/>
    <property type="match status" value="1"/>
</dbReference>
<dbReference type="AlphaFoldDB" id="A0A974BHX7"/>
<dbReference type="Pfam" id="PF13286">
    <property type="entry name" value="HD_assoc"/>
    <property type="match status" value="1"/>
</dbReference>
<dbReference type="InterPro" id="IPR006674">
    <property type="entry name" value="HD_domain"/>
</dbReference>
<dbReference type="InterPro" id="IPR023023">
    <property type="entry name" value="dNTPase_2"/>
</dbReference>
<name>A0A974BHX7_SEDHY</name>
<gene>
    <name evidence="4" type="ORF">HZF24_04975</name>
</gene>
<dbReference type="Pfam" id="PF01966">
    <property type="entry name" value="HD"/>
    <property type="match status" value="1"/>
</dbReference>
<dbReference type="NCBIfam" id="TIGR01353">
    <property type="entry name" value="dGTP_triPase"/>
    <property type="match status" value="1"/>
</dbReference>
<dbReference type="SMART" id="SM00471">
    <property type="entry name" value="HDc"/>
    <property type="match status" value="1"/>
</dbReference>
<keyword evidence="5" id="KW-1185">Reference proteome</keyword>
<dbReference type="InterPro" id="IPR006261">
    <property type="entry name" value="dGTPase"/>
</dbReference>
<evidence type="ECO:0000256" key="1">
    <source>
        <dbReference type="ARBA" id="ARBA00022801"/>
    </source>
</evidence>
<dbReference type="InterPro" id="IPR003607">
    <property type="entry name" value="HD/PDEase_dom"/>
</dbReference>
<comment type="similarity">
    <text evidence="2">Belongs to the dGTPase family. Type 2 subfamily.</text>
</comment>
<dbReference type="PROSITE" id="PS51831">
    <property type="entry name" value="HD"/>
    <property type="match status" value="1"/>
</dbReference>
<dbReference type="GO" id="GO:0016793">
    <property type="term" value="F:triphosphoric monoester hydrolase activity"/>
    <property type="evidence" value="ECO:0007669"/>
    <property type="project" value="InterPro"/>
</dbReference>
<dbReference type="CDD" id="cd00077">
    <property type="entry name" value="HDc"/>
    <property type="match status" value="1"/>
</dbReference>
<evidence type="ECO:0000313" key="4">
    <source>
        <dbReference type="EMBL" id="NYB73488.1"/>
    </source>
</evidence>
<dbReference type="InterPro" id="IPR026875">
    <property type="entry name" value="PHydrolase_assoc_dom"/>
</dbReference>
<dbReference type="SUPFAM" id="SSF109604">
    <property type="entry name" value="HD-domain/PDEase-like"/>
    <property type="match status" value="1"/>
</dbReference>
<organism evidence="4 5">
    <name type="scientific">Sedimentibacter hydroxybenzoicus DSM 7310</name>
    <dbReference type="NCBI Taxonomy" id="1123245"/>
    <lineage>
        <taxon>Bacteria</taxon>
        <taxon>Bacillati</taxon>
        <taxon>Bacillota</taxon>
        <taxon>Tissierellia</taxon>
        <taxon>Sedimentibacter</taxon>
    </lineage>
</organism>
<feature type="domain" description="HD" evidence="3">
    <location>
        <begin position="76"/>
        <end position="189"/>
    </location>
</feature>
<protein>
    <recommendedName>
        <fullName evidence="2">Deoxyguanosinetriphosphate triphosphohydrolase-like protein</fullName>
    </recommendedName>
</protein>
<proteinExistence type="inferred from homology"/>
<keyword evidence="1 2" id="KW-0378">Hydrolase</keyword>
<dbReference type="HAMAP" id="MF_01212">
    <property type="entry name" value="dGTPase_type2"/>
    <property type="match status" value="1"/>
</dbReference>
<evidence type="ECO:0000259" key="3">
    <source>
        <dbReference type="PROSITE" id="PS51831"/>
    </source>
</evidence>
<dbReference type="PANTHER" id="PTHR35795:SF1">
    <property type="entry name" value="BIS(5'-NUCLEOSYL)-TETRAPHOSPHATASE, SYMMETRICAL"/>
    <property type="match status" value="1"/>
</dbReference>
<dbReference type="InterPro" id="IPR051094">
    <property type="entry name" value="Diverse_Catalytic_Enzymes"/>
</dbReference>
<evidence type="ECO:0000313" key="5">
    <source>
        <dbReference type="Proteomes" id="UP000611629"/>
    </source>
</evidence>
<reference evidence="4" key="1">
    <citation type="submission" date="2020-07" db="EMBL/GenBank/DDBJ databases">
        <title>Genomic analysis of a strain of Sedimentibacter Hydroxybenzoicus DSM7310.</title>
        <authorList>
            <person name="Ma S."/>
        </authorList>
    </citation>
    <scope>NUCLEOTIDE SEQUENCE</scope>
    <source>
        <strain evidence="4">DSM 7310</strain>
    </source>
</reference>
<dbReference type="Proteomes" id="UP000611629">
    <property type="component" value="Unassembled WGS sequence"/>
</dbReference>